<keyword evidence="3" id="KW-1185">Reference proteome</keyword>
<keyword evidence="1" id="KW-0732">Signal</keyword>
<feature type="chain" id="PRO_5045130474" evidence="1">
    <location>
        <begin position="25"/>
        <end position="167"/>
    </location>
</feature>
<name>A0ABT0J7B0_9MICO</name>
<comment type="caution">
    <text evidence="2">The sequence shown here is derived from an EMBL/GenBank/DDBJ whole genome shotgun (WGS) entry which is preliminary data.</text>
</comment>
<organism evidence="2 3">
    <name type="scientific">Isoptericola peretonis</name>
    <dbReference type="NCBI Taxonomy" id="2918523"/>
    <lineage>
        <taxon>Bacteria</taxon>
        <taxon>Bacillati</taxon>
        <taxon>Actinomycetota</taxon>
        <taxon>Actinomycetes</taxon>
        <taxon>Micrococcales</taxon>
        <taxon>Promicromonosporaceae</taxon>
        <taxon>Isoptericola</taxon>
    </lineage>
</organism>
<protein>
    <submittedName>
        <fullName evidence="2">Uncharacterized protein</fullName>
    </submittedName>
</protein>
<sequence>MTISTGGRRVAAGAVALAVGLAGAGCTVASRQEPGQATAAVADALAEAGSAAETTRLTVELLDQGRVTGPVADTALLDQLRVLDDAESALTTLVPPDAASSGHRAAGLTAVGDVSDVVVSAREWVAARSGGDLDDAVAVPADADELLAELGAVTAAVDAALAEAGGR</sequence>
<proteinExistence type="predicted"/>
<dbReference type="Proteomes" id="UP001651050">
    <property type="component" value="Unassembled WGS sequence"/>
</dbReference>
<evidence type="ECO:0000256" key="1">
    <source>
        <dbReference type="SAM" id="SignalP"/>
    </source>
</evidence>
<evidence type="ECO:0000313" key="3">
    <source>
        <dbReference type="Proteomes" id="UP001651050"/>
    </source>
</evidence>
<accession>A0ABT0J7B0</accession>
<evidence type="ECO:0000313" key="2">
    <source>
        <dbReference type="EMBL" id="MCK9795372.1"/>
    </source>
</evidence>
<dbReference type="RefSeq" id="WP_416345222.1">
    <property type="nucleotide sequence ID" value="NZ_JALQCY010000005.1"/>
</dbReference>
<gene>
    <name evidence="2" type="ORF">M1843_16620</name>
</gene>
<dbReference type="EMBL" id="JALQCY010000005">
    <property type="protein sequence ID" value="MCK9795372.1"/>
    <property type="molecule type" value="Genomic_DNA"/>
</dbReference>
<feature type="signal peptide" evidence="1">
    <location>
        <begin position="1"/>
        <end position="24"/>
    </location>
</feature>
<reference evidence="2 3" key="1">
    <citation type="submission" date="2022-02" db="EMBL/GenBank/DDBJ databases">
        <title>The car tank lid bacteriome: a reservoir of bacteria with potential in bioremediation of fuel.</title>
        <authorList>
            <person name="Vidal-Verdu A."/>
            <person name="Gomez-Martinez D."/>
            <person name="Latorre-Perez A."/>
            <person name="Pereto J."/>
            <person name="Porcar M."/>
        </authorList>
    </citation>
    <scope>NUCLEOTIDE SEQUENCE [LARGE SCALE GENOMIC DNA]</scope>
    <source>
        <strain evidence="2 3">4D.3</strain>
    </source>
</reference>